<dbReference type="CDD" id="cd08704">
    <property type="entry name" value="Met_tRNA_FMT_C"/>
    <property type="match status" value="1"/>
</dbReference>
<gene>
    <name evidence="8 11" type="primary">fmt</name>
    <name evidence="11" type="ORF">Dform_02214</name>
</gene>
<dbReference type="GO" id="GO:0005829">
    <property type="term" value="C:cytosol"/>
    <property type="evidence" value="ECO:0007669"/>
    <property type="project" value="TreeGrafter"/>
</dbReference>
<evidence type="ECO:0000256" key="6">
    <source>
        <dbReference type="ARBA" id="ARBA00022917"/>
    </source>
</evidence>
<feature type="domain" description="Formyl transferase N-terminal" evidence="9">
    <location>
        <begin position="3"/>
        <end position="180"/>
    </location>
</feature>
<dbReference type="RefSeq" id="WP_083635464.1">
    <property type="nucleotide sequence ID" value="NZ_CP018258.1"/>
</dbReference>
<dbReference type="InterPro" id="IPR005793">
    <property type="entry name" value="Formyl_trans_C"/>
</dbReference>
<feature type="binding site" evidence="8">
    <location>
        <begin position="110"/>
        <end position="113"/>
    </location>
    <ligand>
        <name>(6S)-5,6,7,8-tetrahydrofolate</name>
        <dbReference type="ChEBI" id="CHEBI:57453"/>
    </ligand>
</feature>
<sequence length="312" mass="32777">MTRLVFMGTPGFAASVLSGLIDEGCEIAAVYTRPDAPAGRGRGLVASPVKQLAEKYALPVIQPRSLRKPEAQDELRKISPDVIVVAAYGLILPQAVLDIPRLGCVNVHASLLPKHRGAAPISAAILSGDEFTGVSIMRMDAGIDTGAVYSRSMIPVLSWDNTGSLTQSLGIIGSMALLDVLPQLINGTIEAVPQSSEGATYSPMISKEAGRIDWSKSAADIWRQVRAFQPWPGAFTTWEGKLVKLVETFPAPNQPKAAPGTVVARAGEGAAIGVATGDGVLTIRKLQIEGKKPMTGEEFLRGARGFIGAGLG</sequence>
<keyword evidence="12" id="KW-1185">Reference proteome</keyword>
<evidence type="ECO:0000256" key="3">
    <source>
        <dbReference type="ARBA" id="ARBA00012261"/>
    </source>
</evidence>
<dbReference type="AlphaFoldDB" id="A0A1P8FAM1"/>
<dbReference type="EMBL" id="CP018258">
    <property type="protein sequence ID" value="APV45515.1"/>
    <property type="molecule type" value="Genomic_DNA"/>
</dbReference>
<dbReference type="InterPro" id="IPR005794">
    <property type="entry name" value="Fmt"/>
</dbReference>
<evidence type="ECO:0000313" key="12">
    <source>
        <dbReference type="Proteomes" id="UP000185934"/>
    </source>
</evidence>
<dbReference type="KEGG" id="dfo:Dform_02214"/>
<evidence type="ECO:0000256" key="1">
    <source>
        <dbReference type="ARBA" id="ARBA00002606"/>
    </source>
</evidence>
<dbReference type="Proteomes" id="UP000185934">
    <property type="component" value="Chromosome"/>
</dbReference>
<dbReference type="Pfam" id="PF00551">
    <property type="entry name" value="Formyl_trans_N"/>
    <property type="match status" value="1"/>
</dbReference>
<dbReference type="CDD" id="cd08646">
    <property type="entry name" value="FMT_core_Met-tRNA-FMT_N"/>
    <property type="match status" value="1"/>
</dbReference>
<evidence type="ECO:0000259" key="10">
    <source>
        <dbReference type="Pfam" id="PF02911"/>
    </source>
</evidence>
<keyword evidence="5 8" id="KW-0808">Transferase</keyword>
<feature type="domain" description="Formyl transferase C-terminal" evidence="10">
    <location>
        <begin position="205"/>
        <end position="303"/>
    </location>
</feature>
<organism evidence="11 12">
    <name type="scientific">Dehalogenimonas formicexedens</name>
    <dbReference type="NCBI Taxonomy" id="1839801"/>
    <lineage>
        <taxon>Bacteria</taxon>
        <taxon>Bacillati</taxon>
        <taxon>Chloroflexota</taxon>
        <taxon>Dehalococcoidia</taxon>
        <taxon>Dehalococcoidales</taxon>
        <taxon>Dehalococcoidaceae</taxon>
        <taxon>Dehalogenimonas</taxon>
    </lineage>
</organism>
<dbReference type="Pfam" id="PF02911">
    <property type="entry name" value="Formyl_trans_C"/>
    <property type="match status" value="1"/>
</dbReference>
<dbReference type="GO" id="GO:0004479">
    <property type="term" value="F:methionyl-tRNA formyltransferase activity"/>
    <property type="evidence" value="ECO:0007669"/>
    <property type="project" value="UniProtKB-UniRule"/>
</dbReference>
<dbReference type="HAMAP" id="MF_00182">
    <property type="entry name" value="Formyl_trans"/>
    <property type="match status" value="1"/>
</dbReference>
<evidence type="ECO:0000313" key="11">
    <source>
        <dbReference type="EMBL" id="APV45515.1"/>
    </source>
</evidence>
<dbReference type="Gene3D" id="3.40.50.170">
    <property type="entry name" value="Formyl transferase, N-terminal domain"/>
    <property type="match status" value="1"/>
</dbReference>
<name>A0A1P8FAM1_9CHLR</name>
<dbReference type="InterPro" id="IPR011034">
    <property type="entry name" value="Formyl_transferase-like_C_sf"/>
</dbReference>
<dbReference type="InterPro" id="IPR002376">
    <property type="entry name" value="Formyl_transf_N"/>
</dbReference>
<comment type="function">
    <text evidence="1 8">Attaches a formyl group to the free amino group of methionyl-tRNA(fMet). The formyl group appears to play a dual role in the initiator identity of N-formylmethionyl-tRNA by promoting its recognition by IF2 and preventing the misappropriation of this tRNA by the elongation apparatus.</text>
</comment>
<proteinExistence type="inferred from homology"/>
<comment type="catalytic activity">
    <reaction evidence="7 8">
        <text>L-methionyl-tRNA(fMet) + (6R)-10-formyltetrahydrofolate = N-formyl-L-methionyl-tRNA(fMet) + (6S)-5,6,7,8-tetrahydrofolate + H(+)</text>
        <dbReference type="Rhea" id="RHEA:24380"/>
        <dbReference type="Rhea" id="RHEA-COMP:9952"/>
        <dbReference type="Rhea" id="RHEA-COMP:9953"/>
        <dbReference type="ChEBI" id="CHEBI:15378"/>
        <dbReference type="ChEBI" id="CHEBI:57453"/>
        <dbReference type="ChEBI" id="CHEBI:78530"/>
        <dbReference type="ChEBI" id="CHEBI:78844"/>
        <dbReference type="ChEBI" id="CHEBI:195366"/>
        <dbReference type="EC" id="2.1.2.9"/>
    </reaction>
</comment>
<dbReference type="FunFam" id="3.40.50.12230:FF:000001">
    <property type="entry name" value="Methionyl-tRNA formyltransferase"/>
    <property type="match status" value="1"/>
</dbReference>
<dbReference type="Gene3D" id="3.10.25.10">
    <property type="entry name" value="Formyl transferase, C-terminal domain"/>
    <property type="match status" value="1"/>
</dbReference>
<evidence type="ECO:0000256" key="8">
    <source>
        <dbReference type="HAMAP-Rule" id="MF_00182"/>
    </source>
</evidence>
<protein>
    <recommendedName>
        <fullName evidence="4 8">Methionyl-tRNA formyltransferase</fullName>
        <ecNumber evidence="3 8">2.1.2.9</ecNumber>
    </recommendedName>
</protein>
<evidence type="ECO:0000256" key="2">
    <source>
        <dbReference type="ARBA" id="ARBA00010699"/>
    </source>
</evidence>
<dbReference type="InterPro" id="IPR001555">
    <property type="entry name" value="GART_AS"/>
</dbReference>
<evidence type="ECO:0000256" key="4">
    <source>
        <dbReference type="ARBA" id="ARBA00016014"/>
    </source>
</evidence>
<dbReference type="InterPro" id="IPR044135">
    <property type="entry name" value="Met-tRNA-FMT_C"/>
</dbReference>
<dbReference type="EC" id="2.1.2.9" evidence="3 8"/>
<comment type="similarity">
    <text evidence="2 8">Belongs to the Fmt family.</text>
</comment>
<dbReference type="PROSITE" id="PS00373">
    <property type="entry name" value="GART"/>
    <property type="match status" value="1"/>
</dbReference>
<dbReference type="NCBIfam" id="TIGR00460">
    <property type="entry name" value="fmt"/>
    <property type="match status" value="1"/>
</dbReference>
<evidence type="ECO:0000256" key="7">
    <source>
        <dbReference type="ARBA" id="ARBA00048558"/>
    </source>
</evidence>
<dbReference type="SUPFAM" id="SSF50486">
    <property type="entry name" value="FMT C-terminal domain-like"/>
    <property type="match status" value="1"/>
</dbReference>
<dbReference type="PANTHER" id="PTHR11138:SF5">
    <property type="entry name" value="METHIONYL-TRNA FORMYLTRANSFERASE, MITOCHONDRIAL"/>
    <property type="match status" value="1"/>
</dbReference>
<accession>A0A1P8FAM1</accession>
<dbReference type="InterPro" id="IPR037022">
    <property type="entry name" value="Formyl_trans_C_sf"/>
</dbReference>
<evidence type="ECO:0000256" key="5">
    <source>
        <dbReference type="ARBA" id="ARBA00022679"/>
    </source>
</evidence>
<evidence type="ECO:0000259" key="9">
    <source>
        <dbReference type="Pfam" id="PF00551"/>
    </source>
</evidence>
<dbReference type="SUPFAM" id="SSF53328">
    <property type="entry name" value="Formyltransferase"/>
    <property type="match status" value="1"/>
</dbReference>
<dbReference type="InterPro" id="IPR041711">
    <property type="entry name" value="Met-tRNA-FMT_N"/>
</dbReference>
<dbReference type="STRING" id="1839801.Dform_02214"/>
<dbReference type="InterPro" id="IPR036477">
    <property type="entry name" value="Formyl_transf_N_sf"/>
</dbReference>
<keyword evidence="6 8" id="KW-0648">Protein biosynthesis</keyword>
<dbReference type="PANTHER" id="PTHR11138">
    <property type="entry name" value="METHIONYL-TRNA FORMYLTRANSFERASE"/>
    <property type="match status" value="1"/>
</dbReference>
<reference evidence="12" key="1">
    <citation type="submission" date="2016-11" db="EMBL/GenBank/DDBJ databases">
        <title>Dehalogenimonas formicexedens sp. nov., a chlorinated alkane respiring bacterium isolated from contaminated groundwater.</title>
        <authorList>
            <person name="Key T.A."/>
            <person name="Bowman K.S."/>
            <person name="Lee I."/>
            <person name="Chun J."/>
            <person name="Albuquerque L."/>
            <person name="da Costa M.S."/>
            <person name="Rainey F.A."/>
            <person name="Moe W.M."/>
        </authorList>
    </citation>
    <scope>NUCLEOTIDE SEQUENCE [LARGE SCALE GENOMIC DNA]</scope>
    <source>
        <strain evidence="12">NSZ-14</strain>
    </source>
</reference>